<reference evidence="1 2" key="1">
    <citation type="submission" date="2017-12" db="EMBL/GenBank/DDBJ databases">
        <title>Comparative genomics of Botrytis spp.</title>
        <authorList>
            <person name="Valero-Jimenez C.A."/>
            <person name="Tapia P."/>
            <person name="Veloso J."/>
            <person name="Silva-Moreno E."/>
            <person name="Staats M."/>
            <person name="Valdes J.H."/>
            <person name="Van Kan J.A.L."/>
        </authorList>
    </citation>
    <scope>NUCLEOTIDE SEQUENCE [LARGE SCALE GENOMIC DNA]</scope>
    <source>
        <strain evidence="1 2">MUCL11595</strain>
    </source>
</reference>
<gene>
    <name evidence="1" type="ORF">BCON_0089g00200</name>
</gene>
<name>A0A4Z1I4L1_9HELO</name>
<proteinExistence type="predicted"/>
<protein>
    <submittedName>
        <fullName evidence="1">Uncharacterized protein</fullName>
    </submittedName>
</protein>
<accession>A0A4Z1I4L1</accession>
<comment type="caution">
    <text evidence="1">The sequence shown here is derived from an EMBL/GenBank/DDBJ whole genome shotgun (WGS) entry which is preliminary data.</text>
</comment>
<dbReference type="AlphaFoldDB" id="A0A4Z1I4L1"/>
<keyword evidence="2" id="KW-1185">Reference proteome</keyword>
<sequence>MQCLFSLNQPLPFSSFAERIDPNSSAPDTSCWHVPIFSFSKFRLMLSEFAVRVILVGQDNSPVPYDPPMT</sequence>
<evidence type="ECO:0000313" key="2">
    <source>
        <dbReference type="Proteomes" id="UP000297527"/>
    </source>
</evidence>
<dbReference type="Proteomes" id="UP000297527">
    <property type="component" value="Unassembled WGS sequence"/>
</dbReference>
<organism evidence="1 2">
    <name type="scientific">Botryotinia convoluta</name>
    <dbReference type="NCBI Taxonomy" id="54673"/>
    <lineage>
        <taxon>Eukaryota</taxon>
        <taxon>Fungi</taxon>
        <taxon>Dikarya</taxon>
        <taxon>Ascomycota</taxon>
        <taxon>Pezizomycotina</taxon>
        <taxon>Leotiomycetes</taxon>
        <taxon>Helotiales</taxon>
        <taxon>Sclerotiniaceae</taxon>
        <taxon>Botryotinia</taxon>
    </lineage>
</organism>
<dbReference type="EMBL" id="PQXN01000089">
    <property type="protein sequence ID" value="TGO55624.1"/>
    <property type="molecule type" value="Genomic_DNA"/>
</dbReference>
<evidence type="ECO:0000313" key="1">
    <source>
        <dbReference type="EMBL" id="TGO55624.1"/>
    </source>
</evidence>